<dbReference type="InterPro" id="IPR002543">
    <property type="entry name" value="FtsK_dom"/>
</dbReference>
<dbReference type="EMBL" id="BSEV01000001">
    <property type="protein sequence ID" value="GLK06741.1"/>
    <property type="molecule type" value="Genomic_DNA"/>
</dbReference>
<keyword evidence="1" id="KW-0547">Nucleotide-binding</keyword>
<dbReference type="InterPro" id="IPR027417">
    <property type="entry name" value="P-loop_NTPase"/>
</dbReference>
<evidence type="ECO:0000256" key="1">
    <source>
        <dbReference type="PROSITE-ProRule" id="PRU00289"/>
    </source>
</evidence>
<keyword evidence="4" id="KW-1185">Reference proteome</keyword>
<comment type="caution">
    <text evidence="3">The sequence shown here is derived from an EMBL/GenBank/DDBJ whole genome shotgun (WGS) entry which is preliminary data.</text>
</comment>
<sequence>MSTTTRTRPRTARNRAAHAPRVDWSLVPRGPVSATVQGALALAALGVVGDVTHLDPLVGVAAGTVGTVGTVVAGAHRDLSTAPLLYRVGCWIGAGSWWTYTLATTVWAQPVWAALGVGALASGVLSPLGRATARRRTPAVVPGTALVTRNVAAIGTDWEARIQRVCSVRVEVTNVIVWPTRAGYDVHLTLPGGGVTRKHLQDRAEALATDACLPEGCGVEFVGGGNRRLVIARVNTVNRLSQVIAYPADHSPRSVLEPVVFGEYSNSDLVGAVVREESMLVSGKRGSGKTTLLQDISVALGRCADHLVWHLDLNGGGLTQPWIDVWLDGKVTRCPIDWAAPNAEEGKLMLASGITIAKHRKASYRKLKRAHDTSLLPVSPQLPQITIVVDEGAQAVQDRQLEALLGELQNIGRNEAVNVIISSLRPTSDLVPTNMRRQTGVRIQMYGPDEDELGHMFGWHLGIAMDQLAGKGTGFISVDGAQPRPFRAYNITPSQIEAAALAIAGLRPDLDEASAQAAGPAYATRLERMRAVFAAMADDFDDEDGDVDGGGPAPVACLPSGPSTGSAAPVAAAVVPRPRFEVLSGGAAADWPDLTTPAQPPAAPAATGTAADWPDLMALPTTPSGLSGAPVTAPSAPAVEQPLPEIVRRTIAAFGAAERMHSETLAALLGLEQADLPGLLAPLGIRPLPRAFLVSGKHKRGYALADVLAAADRIHRGEVQVPPQVAAWPAA</sequence>
<reference evidence="3" key="1">
    <citation type="journal article" date="2014" name="Int. J. Syst. Evol. Microbiol.">
        <title>Complete genome sequence of Corynebacterium casei LMG S-19264T (=DSM 44701T), isolated from a smear-ripened cheese.</title>
        <authorList>
            <consortium name="US DOE Joint Genome Institute (JGI-PGF)"/>
            <person name="Walter F."/>
            <person name="Albersmeier A."/>
            <person name="Kalinowski J."/>
            <person name="Ruckert C."/>
        </authorList>
    </citation>
    <scope>NUCLEOTIDE SEQUENCE</scope>
    <source>
        <strain evidence="3">VKM Ac-2007</strain>
    </source>
</reference>
<dbReference type="SUPFAM" id="SSF52540">
    <property type="entry name" value="P-loop containing nucleoside triphosphate hydrolases"/>
    <property type="match status" value="1"/>
</dbReference>
<gene>
    <name evidence="3" type="ORF">GCM10017600_01460</name>
</gene>
<evidence type="ECO:0000259" key="2">
    <source>
        <dbReference type="PROSITE" id="PS50901"/>
    </source>
</evidence>
<dbReference type="Gene3D" id="3.40.50.300">
    <property type="entry name" value="P-loop containing nucleotide triphosphate hydrolases"/>
    <property type="match status" value="1"/>
</dbReference>
<name>A0A9W6HVV7_9ACTN</name>
<keyword evidence="1" id="KW-0067">ATP-binding</keyword>
<organism evidence="3 4">
    <name type="scientific">Streptosporangium carneum</name>
    <dbReference type="NCBI Taxonomy" id="47481"/>
    <lineage>
        <taxon>Bacteria</taxon>
        <taxon>Bacillati</taxon>
        <taxon>Actinomycetota</taxon>
        <taxon>Actinomycetes</taxon>
        <taxon>Streptosporangiales</taxon>
        <taxon>Streptosporangiaceae</taxon>
        <taxon>Streptosporangium</taxon>
    </lineage>
</organism>
<reference evidence="3" key="2">
    <citation type="submission" date="2023-01" db="EMBL/GenBank/DDBJ databases">
        <authorList>
            <person name="Sun Q."/>
            <person name="Evtushenko L."/>
        </authorList>
    </citation>
    <scope>NUCLEOTIDE SEQUENCE</scope>
    <source>
        <strain evidence="3">VKM Ac-2007</strain>
    </source>
</reference>
<proteinExistence type="predicted"/>
<protein>
    <recommendedName>
        <fullName evidence="2">FtsK domain-containing protein</fullName>
    </recommendedName>
</protein>
<feature type="domain" description="FtsK" evidence="2">
    <location>
        <begin position="256"/>
        <end position="454"/>
    </location>
</feature>
<evidence type="ECO:0000313" key="3">
    <source>
        <dbReference type="EMBL" id="GLK06741.1"/>
    </source>
</evidence>
<evidence type="ECO:0000313" key="4">
    <source>
        <dbReference type="Proteomes" id="UP001143474"/>
    </source>
</evidence>
<dbReference type="AlphaFoldDB" id="A0A9W6HVV7"/>
<accession>A0A9W6HVV7</accession>
<feature type="binding site" evidence="1">
    <location>
        <begin position="283"/>
        <end position="290"/>
    </location>
    <ligand>
        <name>ATP</name>
        <dbReference type="ChEBI" id="CHEBI:30616"/>
    </ligand>
</feature>
<dbReference type="GO" id="GO:0003677">
    <property type="term" value="F:DNA binding"/>
    <property type="evidence" value="ECO:0007669"/>
    <property type="project" value="InterPro"/>
</dbReference>
<dbReference type="PROSITE" id="PS50901">
    <property type="entry name" value="FTSK"/>
    <property type="match status" value="1"/>
</dbReference>
<dbReference type="Proteomes" id="UP001143474">
    <property type="component" value="Unassembled WGS sequence"/>
</dbReference>
<dbReference type="GO" id="GO:0005524">
    <property type="term" value="F:ATP binding"/>
    <property type="evidence" value="ECO:0007669"/>
    <property type="project" value="UniProtKB-UniRule"/>
</dbReference>